<dbReference type="Proteomes" id="UP001280121">
    <property type="component" value="Unassembled WGS sequence"/>
</dbReference>
<dbReference type="AlphaFoldDB" id="A0AAD9U8Q3"/>
<dbReference type="InterPro" id="IPR006912">
    <property type="entry name" value="Harbinger_derived_prot"/>
</dbReference>
<evidence type="ECO:0000313" key="1">
    <source>
        <dbReference type="EMBL" id="KAK2649663.1"/>
    </source>
</evidence>
<keyword evidence="2" id="KW-1185">Reference proteome</keyword>
<sequence>MLAYGCPADATNEYIKIGESTSIESLKIFCRAVMKEFTCEYLRSHNATNVVRLFRIDKDHCFPRMMGSLDCMYWKWKNYPIAWARQHAGRSGSPNYYSRGCS</sequence>
<dbReference type="EMBL" id="JANJYI010000005">
    <property type="protein sequence ID" value="KAK2649663.1"/>
    <property type="molecule type" value="Genomic_DNA"/>
</dbReference>
<reference evidence="1" key="1">
    <citation type="journal article" date="2023" name="Plant J.">
        <title>Genome sequences and population genomics provide insights into the demographic history, inbreeding, and mutation load of two 'living fossil' tree species of Dipteronia.</title>
        <authorList>
            <person name="Feng Y."/>
            <person name="Comes H.P."/>
            <person name="Chen J."/>
            <person name="Zhu S."/>
            <person name="Lu R."/>
            <person name="Zhang X."/>
            <person name="Li P."/>
            <person name="Qiu J."/>
            <person name="Olsen K.M."/>
            <person name="Qiu Y."/>
        </authorList>
    </citation>
    <scope>NUCLEOTIDE SEQUENCE</scope>
    <source>
        <strain evidence="1">KIB01</strain>
    </source>
</reference>
<dbReference type="PANTHER" id="PTHR47150">
    <property type="entry name" value="OS12G0169200 PROTEIN"/>
    <property type="match status" value="1"/>
</dbReference>
<dbReference type="PANTHER" id="PTHR47150:SF7">
    <property type="entry name" value="NUCLEASE"/>
    <property type="match status" value="1"/>
</dbReference>
<organism evidence="1 2">
    <name type="scientific">Dipteronia dyeriana</name>
    <dbReference type="NCBI Taxonomy" id="168575"/>
    <lineage>
        <taxon>Eukaryota</taxon>
        <taxon>Viridiplantae</taxon>
        <taxon>Streptophyta</taxon>
        <taxon>Embryophyta</taxon>
        <taxon>Tracheophyta</taxon>
        <taxon>Spermatophyta</taxon>
        <taxon>Magnoliopsida</taxon>
        <taxon>eudicotyledons</taxon>
        <taxon>Gunneridae</taxon>
        <taxon>Pentapetalae</taxon>
        <taxon>rosids</taxon>
        <taxon>malvids</taxon>
        <taxon>Sapindales</taxon>
        <taxon>Sapindaceae</taxon>
        <taxon>Hippocastanoideae</taxon>
        <taxon>Acereae</taxon>
        <taxon>Dipteronia</taxon>
    </lineage>
</organism>
<protein>
    <submittedName>
        <fullName evidence="1">Uncharacterized protein</fullName>
    </submittedName>
</protein>
<comment type="caution">
    <text evidence="1">The sequence shown here is derived from an EMBL/GenBank/DDBJ whole genome shotgun (WGS) entry which is preliminary data.</text>
</comment>
<gene>
    <name evidence="1" type="ORF">Ddye_017152</name>
</gene>
<proteinExistence type="predicted"/>
<dbReference type="Pfam" id="PF04827">
    <property type="entry name" value="Plant_tran"/>
    <property type="match status" value="1"/>
</dbReference>
<evidence type="ECO:0000313" key="2">
    <source>
        <dbReference type="Proteomes" id="UP001280121"/>
    </source>
</evidence>
<accession>A0AAD9U8Q3</accession>
<name>A0AAD9U8Q3_9ROSI</name>